<gene>
    <name evidence="3" type="ordered locus">A2cp1_1486</name>
</gene>
<dbReference type="PRINTS" id="PR00046">
    <property type="entry name" value="SIGMA70FCT"/>
</dbReference>
<dbReference type="GO" id="GO:0003700">
    <property type="term" value="F:DNA-binding transcription factor activity"/>
    <property type="evidence" value="ECO:0007669"/>
    <property type="project" value="InterPro"/>
</dbReference>
<feature type="region of interest" description="Disordered" evidence="1">
    <location>
        <begin position="1"/>
        <end position="55"/>
    </location>
</feature>
<dbReference type="Proteomes" id="UP000007089">
    <property type="component" value="Chromosome"/>
</dbReference>
<dbReference type="InterPro" id="IPR000943">
    <property type="entry name" value="RNA_pol_sigma70"/>
</dbReference>
<dbReference type="InterPro" id="IPR013324">
    <property type="entry name" value="RNA_pol_sigma_r3/r4-like"/>
</dbReference>
<protein>
    <recommendedName>
        <fullName evidence="2">RNA polymerase sigma-70 domain-containing protein</fullName>
    </recommendedName>
</protein>
<name>B8JHC8_ANAD2</name>
<reference evidence="3" key="1">
    <citation type="submission" date="2009-01" db="EMBL/GenBank/DDBJ databases">
        <title>Complete sequence of Anaeromyxobacter dehalogenans 2CP-1.</title>
        <authorList>
            <consortium name="US DOE Joint Genome Institute"/>
            <person name="Lucas S."/>
            <person name="Copeland A."/>
            <person name="Lapidus A."/>
            <person name="Glavina del Rio T."/>
            <person name="Dalin E."/>
            <person name="Tice H."/>
            <person name="Bruce D."/>
            <person name="Goodwin L."/>
            <person name="Pitluck S."/>
            <person name="Saunders E."/>
            <person name="Brettin T."/>
            <person name="Detter J.C."/>
            <person name="Han C."/>
            <person name="Larimer F."/>
            <person name="Land M."/>
            <person name="Hauser L."/>
            <person name="Kyrpides N."/>
            <person name="Ovchinnikova G."/>
            <person name="Beliaev A.S."/>
            <person name="Richardson P."/>
        </authorList>
    </citation>
    <scope>NUCLEOTIDE SEQUENCE</scope>
    <source>
        <strain evidence="3">2CP-1</strain>
    </source>
</reference>
<dbReference type="InterPro" id="IPR036388">
    <property type="entry name" value="WH-like_DNA-bd_sf"/>
</dbReference>
<feature type="domain" description="RNA polymerase sigma-70" evidence="2">
    <location>
        <begin position="143"/>
        <end position="169"/>
    </location>
</feature>
<organism evidence="3 4">
    <name type="scientific">Anaeromyxobacter dehalogenans (strain ATCC BAA-258 / DSM 21875 / 2CP-1)</name>
    <dbReference type="NCBI Taxonomy" id="455488"/>
    <lineage>
        <taxon>Bacteria</taxon>
        <taxon>Pseudomonadati</taxon>
        <taxon>Myxococcota</taxon>
        <taxon>Myxococcia</taxon>
        <taxon>Myxococcales</taxon>
        <taxon>Cystobacterineae</taxon>
        <taxon>Anaeromyxobacteraceae</taxon>
        <taxon>Anaeromyxobacter</taxon>
    </lineage>
</organism>
<dbReference type="RefSeq" id="WP_012632771.1">
    <property type="nucleotide sequence ID" value="NC_011891.1"/>
</dbReference>
<evidence type="ECO:0000259" key="2">
    <source>
        <dbReference type="PROSITE" id="PS00716"/>
    </source>
</evidence>
<dbReference type="Gene3D" id="1.10.10.10">
    <property type="entry name" value="Winged helix-like DNA-binding domain superfamily/Winged helix DNA-binding domain"/>
    <property type="match status" value="1"/>
</dbReference>
<dbReference type="InterPro" id="IPR007630">
    <property type="entry name" value="RNA_pol_sigma70_r4"/>
</dbReference>
<dbReference type="SUPFAM" id="SSF88659">
    <property type="entry name" value="Sigma3 and sigma4 domains of RNA polymerase sigma factors"/>
    <property type="match status" value="1"/>
</dbReference>
<keyword evidence="4" id="KW-1185">Reference proteome</keyword>
<dbReference type="GO" id="GO:0006352">
    <property type="term" value="P:DNA-templated transcription initiation"/>
    <property type="evidence" value="ECO:0007669"/>
    <property type="project" value="InterPro"/>
</dbReference>
<dbReference type="HOGENOM" id="CLU_123184_0_0_7"/>
<dbReference type="Pfam" id="PF04545">
    <property type="entry name" value="Sigma70_r4"/>
    <property type="match status" value="1"/>
</dbReference>
<dbReference type="EMBL" id="CP001359">
    <property type="protein sequence ID" value="ACL64830.1"/>
    <property type="molecule type" value="Genomic_DNA"/>
</dbReference>
<evidence type="ECO:0000313" key="3">
    <source>
        <dbReference type="EMBL" id="ACL64830.1"/>
    </source>
</evidence>
<accession>B8JHC8</accession>
<proteinExistence type="predicted"/>
<evidence type="ECO:0000256" key="1">
    <source>
        <dbReference type="SAM" id="MobiDB-lite"/>
    </source>
</evidence>
<feature type="compositionally biased region" description="Basic and acidic residues" evidence="1">
    <location>
        <begin position="1"/>
        <end position="17"/>
    </location>
</feature>
<evidence type="ECO:0000313" key="4">
    <source>
        <dbReference type="Proteomes" id="UP000007089"/>
    </source>
</evidence>
<dbReference type="AlphaFoldDB" id="B8JHC8"/>
<sequence length="189" mass="21056">MSEAKRSAEPAPERQGLEPDAEETAAGQDVGEGPDAGEGQRGRRRSKTMSRKEIARELRRQRAFGLVDPELDEVMKEMEARRPRSRAECANGPRPCMFISCKHHLYLDVNPSTGSIKLNFPDREVWELGETCALDVADRGGITLEEVGSIMNLTRERIRQVETRGLLKLRAIAEDEPRTAADLAAEDEA</sequence>
<dbReference type="PROSITE" id="PS00716">
    <property type="entry name" value="SIGMA70_2"/>
    <property type="match status" value="1"/>
</dbReference>
<dbReference type="KEGG" id="acp:A2cp1_1486"/>